<sequence length="445" mass="49242">MDLTTCDIRKGLLLFALPIILGDLLQQVYNLSDTLIVGRFIGINALAAVGSAYALMTFLTSIFLGLSMGAGVLFSMEWGRGNIHRLQLGILHAFCLIILITILLNIALYVWMDPILHFLAVPQAIYDSMRIYVEIIFMGLLAVSIYNFFSCLLRSIGNSVIPLVFLGLSAGLNIGLDLLFVLGFHWGIAGAAIATILAQYVSGSGISMYYMKTYRSFILHRQDWVFDPTILHDLLGLSLMTCLQQSCMNFGILLVQRLVDTFGPITMAAFAAGVKIDTFAYLPVQDFGNAFSIFISQNEGAKRIDRQQQGFRIATTMTILFSAVISLLVFVFAQPLMQLFVQAKETEVLWCGIRYLHIEGTFYIGIGCLFLLYGYFRGMGKPGISVILTILSLGTRVLLAYALAPTLGEIGIWMAIPIGWFLADLVGYGWYFMGRTKIDMSVDGD</sequence>
<feature type="transmembrane region" description="Helical" evidence="13">
    <location>
        <begin position="383"/>
        <end position="404"/>
    </location>
</feature>
<comment type="subcellular location">
    <subcellularLocation>
        <location evidence="2">Cell membrane</location>
        <topology evidence="2">Multi-pass membrane protein</topology>
    </subcellularLocation>
</comment>
<name>A0ABU4WI71_9FIRM</name>
<evidence type="ECO:0000256" key="4">
    <source>
        <dbReference type="ARBA" id="ARBA00020268"/>
    </source>
</evidence>
<evidence type="ECO:0000313" key="14">
    <source>
        <dbReference type="EMBL" id="MDX8416252.1"/>
    </source>
</evidence>
<feature type="transmembrane region" description="Helical" evidence="13">
    <location>
        <begin position="131"/>
        <end position="153"/>
    </location>
</feature>
<evidence type="ECO:0000256" key="8">
    <source>
        <dbReference type="ARBA" id="ARBA00022692"/>
    </source>
</evidence>
<dbReference type="InterPro" id="IPR050222">
    <property type="entry name" value="MATE_MdtK"/>
</dbReference>
<protein>
    <recommendedName>
        <fullName evidence="4">Probable multidrug resistance protein NorM</fullName>
    </recommendedName>
    <alternativeName>
        <fullName evidence="12">Multidrug-efflux transporter</fullName>
    </alternativeName>
</protein>
<keyword evidence="9 13" id="KW-1133">Transmembrane helix</keyword>
<dbReference type="PANTHER" id="PTHR43298">
    <property type="entry name" value="MULTIDRUG RESISTANCE PROTEIN NORM-RELATED"/>
    <property type="match status" value="1"/>
</dbReference>
<evidence type="ECO:0000256" key="11">
    <source>
        <dbReference type="ARBA" id="ARBA00023136"/>
    </source>
</evidence>
<feature type="transmembrane region" description="Helical" evidence="13">
    <location>
        <begin position="160"/>
        <end position="182"/>
    </location>
</feature>
<keyword evidence="7" id="KW-1003">Cell membrane</keyword>
<dbReference type="PANTHER" id="PTHR43298:SF2">
    <property type="entry name" value="FMN_FAD EXPORTER YEEO-RELATED"/>
    <property type="match status" value="1"/>
</dbReference>
<feature type="transmembrane region" description="Helical" evidence="13">
    <location>
        <begin position="353"/>
        <end position="376"/>
    </location>
</feature>
<dbReference type="CDD" id="cd13138">
    <property type="entry name" value="MATE_yoeA_like"/>
    <property type="match status" value="1"/>
</dbReference>
<dbReference type="EMBL" id="JALBUS010000001">
    <property type="protein sequence ID" value="MDX8416252.1"/>
    <property type="molecule type" value="Genomic_DNA"/>
</dbReference>
<evidence type="ECO:0000256" key="10">
    <source>
        <dbReference type="ARBA" id="ARBA00023065"/>
    </source>
</evidence>
<dbReference type="Pfam" id="PF01554">
    <property type="entry name" value="MatE"/>
    <property type="match status" value="2"/>
</dbReference>
<evidence type="ECO:0000256" key="12">
    <source>
        <dbReference type="ARBA" id="ARBA00031636"/>
    </source>
</evidence>
<comment type="similarity">
    <text evidence="3">Belongs to the multi antimicrobial extrusion (MATE) (TC 2.A.66.1) family.</text>
</comment>
<dbReference type="Proteomes" id="UP001285244">
    <property type="component" value="Unassembled WGS sequence"/>
</dbReference>
<dbReference type="InterPro" id="IPR048279">
    <property type="entry name" value="MdtK-like"/>
</dbReference>
<feature type="transmembrane region" description="Helical" evidence="13">
    <location>
        <begin position="86"/>
        <end position="111"/>
    </location>
</feature>
<evidence type="ECO:0000256" key="5">
    <source>
        <dbReference type="ARBA" id="ARBA00022448"/>
    </source>
</evidence>
<evidence type="ECO:0000256" key="13">
    <source>
        <dbReference type="SAM" id="Phobius"/>
    </source>
</evidence>
<dbReference type="NCBIfam" id="TIGR00797">
    <property type="entry name" value="matE"/>
    <property type="match status" value="1"/>
</dbReference>
<dbReference type="InterPro" id="IPR002528">
    <property type="entry name" value="MATE_fam"/>
</dbReference>
<evidence type="ECO:0000256" key="9">
    <source>
        <dbReference type="ARBA" id="ARBA00022989"/>
    </source>
</evidence>
<feature type="transmembrane region" description="Helical" evidence="13">
    <location>
        <begin position="188"/>
        <end position="211"/>
    </location>
</feature>
<keyword evidence="15" id="KW-1185">Reference proteome</keyword>
<proteinExistence type="inferred from homology"/>
<dbReference type="RefSeq" id="WP_320324591.1">
    <property type="nucleotide sequence ID" value="NZ_JALBUS010000001.1"/>
</dbReference>
<evidence type="ECO:0000256" key="7">
    <source>
        <dbReference type="ARBA" id="ARBA00022475"/>
    </source>
</evidence>
<gene>
    <name evidence="14" type="ORF">MOZ64_00110</name>
</gene>
<evidence type="ECO:0000313" key="15">
    <source>
        <dbReference type="Proteomes" id="UP001285244"/>
    </source>
</evidence>
<reference evidence="14 15" key="1">
    <citation type="submission" date="2022-03" db="EMBL/GenBank/DDBJ databases">
        <title>Novel taxa within the pig intestine.</title>
        <authorList>
            <person name="Wylensek D."/>
            <person name="Bishof K."/>
            <person name="Afrizal A."/>
            <person name="Clavel T."/>
        </authorList>
    </citation>
    <scope>NUCLEOTIDE SEQUENCE [LARGE SCALE GENOMIC DNA]</scope>
    <source>
        <strain evidence="14 15">Cla-KB-P134</strain>
    </source>
</reference>
<evidence type="ECO:0000256" key="6">
    <source>
        <dbReference type="ARBA" id="ARBA00022449"/>
    </source>
</evidence>
<keyword evidence="8 13" id="KW-0812">Transmembrane</keyword>
<dbReference type="PIRSF" id="PIRSF006603">
    <property type="entry name" value="DinF"/>
    <property type="match status" value="1"/>
</dbReference>
<feature type="transmembrane region" description="Helical" evidence="13">
    <location>
        <begin position="410"/>
        <end position="431"/>
    </location>
</feature>
<keyword evidence="10" id="KW-0406">Ion transport</keyword>
<evidence type="ECO:0000256" key="2">
    <source>
        <dbReference type="ARBA" id="ARBA00004651"/>
    </source>
</evidence>
<feature type="transmembrane region" description="Helical" evidence="13">
    <location>
        <begin position="12"/>
        <end position="29"/>
    </location>
</feature>
<evidence type="ECO:0000256" key="3">
    <source>
        <dbReference type="ARBA" id="ARBA00010199"/>
    </source>
</evidence>
<accession>A0ABU4WI71</accession>
<organism evidence="14 15">
    <name type="scientific">Absicoccus intestinalis</name>
    <dbReference type="NCBI Taxonomy" id="2926319"/>
    <lineage>
        <taxon>Bacteria</taxon>
        <taxon>Bacillati</taxon>
        <taxon>Bacillota</taxon>
        <taxon>Erysipelotrichia</taxon>
        <taxon>Erysipelotrichales</taxon>
        <taxon>Erysipelotrichaceae</taxon>
        <taxon>Absicoccus</taxon>
    </lineage>
</organism>
<evidence type="ECO:0000256" key="1">
    <source>
        <dbReference type="ARBA" id="ARBA00003408"/>
    </source>
</evidence>
<keyword evidence="11 13" id="KW-0472">Membrane</keyword>
<comment type="function">
    <text evidence="1">Multidrug efflux pump.</text>
</comment>
<keyword evidence="5" id="KW-0813">Transport</keyword>
<feature type="transmembrane region" description="Helical" evidence="13">
    <location>
        <begin position="311"/>
        <end position="333"/>
    </location>
</feature>
<feature type="transmembrane region" description="Helical" evidence="13">
    <location>
        <begin position="41"/>
        <end position="74"/>
    </location>
</feature>
<comment type="caution">
    <text evidence="14">The sequence shown here is derived from an EMBL/GenBank/DDBJ whole genome shotgun (WGS) entry which is preliminary data.</text>
</comment>
<keyword evidence="6" id="KW-0050">Antiport</keyword>